<reference evidence="2" key="1">
    <citation type="submission" date="2022-11" db="EMBL/GenBank/DDBJ databases">
        <title>Centuries of genome instability and evolution in soft-shell clam transmissible cancer (bioRxiv).</title>
        <authorList>
            <person name="Hart S.F.M."/>
            <person name="Yonemitsu M.A."/>
            <person name="Giersch R.M."/>
            <person name="Beal B.F."/>
            <person name="Arriagada G."/>
            <person name="Davis B.W."/>
            <person name="Ostrander E.A."/>
            <person name="Goff S.P."/>
            <person name="Metzger M.J."/>
        </authorList>
    </citation>
    <scope>NUCLEOTIDE SEQUENCE</scope>
    <source>
        <strain evidence="2">MELC-2E11</strain>
        <tissue evidence="2">Siphon/mantle</tissue>
    </source>
</reference>
<organism evidence="2 3">
    <name type="scientific">Mya arenaria</name>
    <name type="common">Soft-shell clam</name>
    <dbReference type="NCBI Taxonomy" id="6604"/>
    <lineage>
        <taxon>Eukaryota</taxon>
        <taxon>Metazoa</taxon>
        <taxon>Spiralia</taxon>
        <taxon>Lophotrochozoa</taxon>
        <taxon>Mollusca</taxon>
        <taxon>Bivalvia</taxon>
        <taxon>Autobranchia</taxon>
        <taxon>Heteroconchia</taxon>
        <taxon>Euheterodonta</taxon>
        <taxon>Imparidentia</taxon>
        <taxon>Neoheterodontei</taxon>
        <taxon>Myida</taxon>
        <taxon>Myoidea</taxon>
        <taxon>Myidae</taxon>
        <taxon>Mya</taxon>
    </lineage>
</organism>
<gene>
    <name evidence="2" type="ORF">MAR_021112</name>
</gene>
<protein>
    <submittedName>
        <fullName evidence="2">Uncharacterized protein</fullName>
    </submittedName>
</protein>
<evidence type="ECO:0000313" key="2">
    <source>
        <dbReference type="EMBL" id="WAR05743.1"/>
    </source>
</evidence>
<keyword evidence="1" id="KW-0812">Transmembrane</keyword>
<sequence>MPTGTSTSNSSDNRLSDGAIGGIVGGLSSLILVATAVTIYCCRKHNGQKKQGDIDLQLEKQDNKM</sequence>
<evidence type="ECO:0000313" key="3">
    <source>
        <dbReference type="Proteomes" id="UP001164746"/>
    </source>
</evidence>
<keyword evidence="1" id="KW-0472">Membrane</keyword>
<dbReference type="EMBL" id="CP111016">
    <property type="protein sequence ID" value="WAR05743.1"/>
    <property type="molecule type" value="Genomic_DNA"/>
</dbReference>
<name>A0ABY7E6X8_MYAAR</name>
<keyword evidence="1" id="KW-1133">Transmembrane helix</keyword>
<dbReference type="Proteomes" id="UP001164746">
    <property type="component" value="Chromosome 5"/>
</dbReference>
<proteinExistence type="predicted"/>
<feature type="transmembrane region" description="Helical" evidence="1">
    <location>
        <begin position="20"/>
        <end position="42"/>
    </location>
</feature>
<evidence type="ECO:0000256" key="1">
    <source>
        <dbReference type="SAM" id="Phobius"/>
    </source>
</evidence>
<keyword evidence="3" id="KW-1185">Reference proteome</keyword>
<accession>A0ABY7E6X8</accession>